<keyword evidence="1" id="KW-0812">Transmembrane</keyword>
<comment type="caution">
    <text evidence="2">The sequence shown here is derived from an EMBL/GenBank/DDBJ whole genome shotgun (WGS) entry which is preliminary data.</text>
</comment>
<evidence type="ECO:0000313" key="3">
    <source>
        <dbReference type="Proteomes" id="UP000178710"/>
    </source>
</evidence>
<evidence type="ECO:0008006" key="4">
    <source>
        <dbReference type="Google" id="ProtNLM"/>
    </source>
</evidence>
<reference evidence="2 3" key="1">
    <citation type="journal article" date="2016" name="Nat. Commun.">
        <title>Thousands of microbial genomes shed light on interconnected biogeochemical processes in an aquifer system.</title>
        <authorList>
            <person name="Anantharaman K."/>
            <person name="Brown C.T."/>
            <person name="Hug L.A."/>
            <person name="Sharon I."/>
            <person name="Castelle C.J."/>
            <person name="Probst A.J."/>
            <person name="Thomas B.C."/>
            <person name="Singh A."/>
            <person name="Wilkins M.J."/>
            <person name="Karaoz U."/>
            <person name="Brodie E.L."/>
            <person name="Williams K.H."/>
            <person name="Hubbard S.S."/>
            <person name="Banfield J.F."/>
        </authorList>
    </citation>
    <scope>NUCLEOTIDE SEQUENCE [LARGE SCALE GENOMIC DNA]</scope>
</reference>
<dbReference type="EMBL" id="MHQK01000033">
    <property type="protein sequence ID" value="OHA01197.1"/>
    <property type="molecule type" value="Genomic_DNA"/>
</dbReference>
<accession>A0A1G2KP66</accession>
<feature type="transmembrane region" description="Helical" evidence="1">
    <location>
        <begin position="26"/>
        <end position="47"/>
    </location>
</feature>
<gene>
    <name evidence="2" type="ORF">A3C12_01620</name>
</gene>
<protein>
    <recommendedName>
        <fullName evidence="4">DUF4430 domain-containing protein</fullName>
    </recommendedName>
</protein>
<dbReference type="Proteomes" id="UP000178710">
    <property type="component" value="Unassembled WGS sequence"/>
</dbReference>
<name>A0A1G2KP66_9BACT</name>
<organism evidence="2 3">
    <name type="scientific">Candidatus Sungbacteria bacterium RIFCSPHIGHO2_02_FULL_49_20</name>
    <dbReference type="NCBI Taxonomy" id="1802272"/>
    <lineage>
        <taxon>Bacteria</taxon>
        <taxon>Candidatus Sungiibacteriota</taxon>
    </lineage>
</organism>
<sequence length="158" mass="17294">MDLKNFSVSKRSLSHAAPQAGRHGSFYFMIFLLVAAMGFGIIIWANYEFSKEDQMQGENVQSVNRPVSKVRVQLEFSNTKRAFEGTASPALSVEGALKQVAAVADLNLRIKNGAVLAVGDKQSSETSGVWKLYINGENISDGLSQLVHGGDRIVLRYE</sequence>
<keyword evidence="1" id="KW-1133">Transmembrane helix</keyword>
<proteinExistence type="predicted"/>
<keyword evidence="1" id="KW-0472">Membrane</keyword>
<evidence type="ECO:0000313" key="2">
    <source>
        <dbReference type="EMBL" id="OHA01197.1"/>
    </source>
</evidence>
<evidence type="ECO:0000256" key="1">
    <source>
        <dbReference type="SAM" id="Phobius"/>
    </source>
</evidence>
<dbReference type="AlphaFoldDB" id="A0A1G2KP66"/>